<dbReference type="OrthoDB" id="6238586at2"/>
<evidence type="ECO:0000313" key="4">
    <source>
        <dbReference type="EMBL" id="SDK91287.1"/>
    </source>
</evidence>
<evidence type="ECO:0000313" key="5">
    <source>
        <dbReference type="Proteomes" id="UP000198654"/>
    </source>
</evidence>
<dbReference type="Proteomes" id="UP000198654">
    <property type="component" value="Unassembled WGS sequence"/>
</dbReference>
<dbReference type="EMBL" id="FNGI01000001">
    <property type="protein sequence ID" value="SDK91287.1"/>
    <property type="molecule type" value="Genomic_DNA"/>
</dbReference>
<protein>
    <submittedName>
        <fullName evidence="4">Flagella synthesis protein FlgN</fullName>
    </submittedName>
</protein>
<sequence>MSLAQHLDRQRSHLEAFITLLEAERDTLSAGQIDGPRLTKQAEEKETHIVRLEALEAQRLSAQRKLGYGEGARGAETAAIDAGCLEEWLEFRERALHAKQLNQLNGVLVGSRLAQNQRILDFLNDAAGKALYGPDGQSRRQGFGGVASQA</sequence>
<dbReference type="SUPFAM" id="SSF140566">
    <property type="entry name" value="FlgN-like"/>
    <property type="match status" value="1"/>
</dbReference>
<keyword evidence="4" id="KW-0969">Cilium</keyword>
<dbReference type="GO" id="GO:0044780">
    <property type="term" value="P:bacterial-type flagellum assembly"/>
    <property type="evidence" value="ECO:0007669"/>
    <property type="project" value="InterPro"/>
</dbReference>
<dbReference type="InterPro" id="IPR036679">
    <property type="entry name" value="FlgN-like_sf"/>
</dbReference>
<reference evidence="4 5" key="1">
    <citation type="submission" date="2016-10" db="EMBL/GenBank/DDBJ databases">
        <authorList>
            <person name="de Groot N.N."/>
        </authorList>
    </citation>
    <scope>NUCLEOTIDE SEQUENCE [LARGE SCALE GENOMIC DNA]</scope>
    <source>
        <strain evidence="4 5">DSM 14789</strain>
    </source>
</reference>
<dbReference type="Pfam" id="PF05130">
    <property type="entry name" value="FlgN"/>
    <property type="match status" value="1"/>
</dbReference>
<organism evidence="4 5">
    <name type="scientific">Modicisalibacter muralis</name>
    <dbReference type="NCBI Taxonomy" id="119000"/>
    <lineage>
        <taxon>Bacteria</taxon>
        <taxon>Pseudomonadati</taxon>
        <taxon>Pseudomonadota</taxon>
        <taxon>Gammaproteobacteria</taxon>
        <taxon>Oceanospirillales</taxon>
        <taxon>Halomonadaceae</taxon>
        <taxon>Modicisalibacter</taxon>
    </lineage>
</organism>
<name>A0A1G9FSF6_9GAMM</name>
<dbReference type="AlphaFoldDB" id="A0A1G9FSF6"/>
<dbReference type="RefSeq" id="WP_089725158.1">
    <property type="nucleotide sequence ID" value="NZ_FNGI01000001.1"/>
</dbReference>
<keyword evidence="3" id="KW-1005">Bacterial flagellum biogenesis</keyword>
<gene>
    <name evidence="4" type="ORF">SAMN05661010_00497</name>
</gene>
<keyword evidence="4" id="KW-0282">Flagellum</keyword>
<evidence type="ECO:0000256" key="1">
    <source>
        <dbReference type="ARBA" id="ARBA00002397"/>
    </source>
</evidence>
<accession>A0A1G9FSF6</accession>
<keyword evidence="5" id="KW-1185">Reference proteome</keyword>
<dbReference type="Gene3D" id="1.20.58.300">
    <property type="entry name" value="FlgN-like"/>
    <property type="match status" value="1"/>
</dbReference>
<comment type="function">
    <text evidence="1">Required for the efficient initiation of filament assembly.</text>
</comment>
<evidence type="ECO:0000256" key="2">
    <source>
        <dbReference type="ARBA" id="ARBA00007703"/>
    </source>
</evidence>
<dbReference type="STRING" id="119000.SAMN05661010_00497"/>
<keyword evidence="4" id="KW-0966">Cell projection</keyword>
<evidence type="ECO:0000256" key="3">
    <source>
        <dbReference type="ARBA" id="ARBA00022795"/>
    </source>
</evidence>
<proteinExistence type="inferred from homology"/>
<dbReference type="InterPro" id="IPR007809">
    <property type="entry name" value="FlgN-like"/>
</dbReference>
<comment type="similarity">
    <text evidence="2">Belongs to the FlgN family.</text>
</comment>